<accession>A0ABP5FCR6</accession>
<dbReference type="PANTHER" id="PTHR11559">
    <property type="entry name" value="CARBOXYLESTERASE"/>
    <property type="match status" value="1"/>
</dbReference>
<proteinExistence type="inferred from homology"/>
<comment type="caution">
    <text evidence="6">The sequence shown here is derived from an EMBL/GenBank/DDBJ whole genome shotgun (WGS) entry which is preliminary data.</text>
</comment>
<dbReference type="InterPro" id="IPR050309">
    <property type="entry name" value="Type-B_Carboxylest/Lipase"/>
</dbReference>
<feature type="region of interest" description="Disordered" evidence="4">
    <location>
        <begin position="107"/>
        <end position="139"/>
    </location>
</feature>
<dbReference type="Pfam" id="PF00135">
    <property type="entry name" value="COesterase"/>
    <property type="match status" value="1"/>
</dbReference>
<dbReference type="Proteomes" id="UP001501196">
    <property type="component" value="Unassembled WGS sequence"/>
</dbReference>
<evidence type="ECO:0000256" key="2">
    <source>
        <dbReference type="ARBA" id="ARBA00022801"/>
    </source>
</evidence>
<evidence type="ECO:0000259" key="5">
    <source>
        <dbReference type="Pfam" id="PF00135"/>
    </source>
</evidence>
<sequence>MRVAAAPYEQDPSRLVPHDRTCSGSHVHAVNRRVRNDRRDVDPGPWTLLAAGGREHRERMDAVVATTGGTVRGSVRDGIRTFLGVPYAAPPSGDRRLRPPEPVVPWTGVRDATRPGPEPSQVAPPSTGGPDGGAGEDWHDVGSAFAQVAHAAAADEVLNLNLWTPDPATGGLPVMVWIQGGMFELSSTAAYDGSRFARDGVVCVVITWRPGAEGFLHLGDGIANVGLLDQVAALEWVRENIAAFGGDPGNVTVFGESAGAMSIGALLAMPRAEGLFGRAILQSGAAHHALTGDDARRIGTMLADRLGVPATREAIAATGVERLLAAQAALKAELLARPDPERWGLPVVATTMPWQPVIDGDVLPGAPLDLVAAGASRDIDLIVGTNADDWRLWSVVSGVHASITDDILTAPVDRVGYQSLAVYRPEPHATLAAYRAHAPSAAAGDIFSAVQTDWWMRLPAIRLAEAHVASGGTGRTYMYEFAWPAPGLGAVHALEIPFVFDTVAPSTPLFGPMLGSDPPQGLAEVMHRSWIAFAATGDPGEAWPAYEPDARWTMRFDVDSDAVADPRRWERGFWAGAR</sequence>
<dbReference type="PROSITE" id="PS00122">
    <property type="entry name" value="CARBOXYLESTERASE_B_1"/>
    <property type="match status" value="1"/>
</dbReference>
<dbReference type="EMBL" id="BAAAPW010000001">
    <property type="protein sequence ID" value="GAA2021932.1"/>
    <property type="molecule type" value="Genomic_DNA"/>
</dbReference>
<dbReference type="InterPro" id="IPR002018">
    <property type="entry name" value="CarbesteraseB"/>
</dbReference>
<protein>
    <recommendedName>
        <fullName evidence="3">Carboxylic ester hydrolase</fullName>
        <ecNumber evidence="3">3.1.1.-</ecNumber>
    </recommendedName>
</protein>
<keyword evidence="2 3" id="KW-0378">Hydrolase</keyword>
<comment type="similarity">
    <text evidence="1 3">Belongs to the type-B carboxylesterase/lipase family.</text>
</comment>
<keyword evidence="7" id="KW-1185">Reference proteome</keyword>
<name>A0ABP5FCR6_9MICO</name>
<evidence type="ECO:0000256" key="4">
    <source>
        <dbReference type="SAM" id="MobiDB-lite"/>
    </source>
</evidence>
<organism evidence="6 7">
    <name type="scientific">Agromyces tropicus</name>
    <dbReference type="NCBI Taxonomy" id="555371"/>
    <lineage>
        <taxon>Bacteria</taxon>
        <taxon>Bacillati</taxon>
        <taxon>Actinomycetota</taxon>
        <taxon>Actinomycetes</taxon>
        <taxon>Micrococcales</taxon>
        <taxon>Microbacteriaceae</taxon>
        <taxon>Agromyces</taxon>
    </lineage>
</organism>
<dbReference type="InterPro" id="IPR019826">
    <property type="entry name" value="Carboxylesterase_B_AS"/>
</dbReference>
<gene>
    <name evidence="6" type="ORF">GCM10009819_00550</name>
</gene>
<feature type="domain" description="Carboxylesterase type B" evidence="5">
    <location>
        <begin position="62"/>
        <end position="561"/>
    </location>
</feature>
<evidence type="ECO:0000256" key="1">
    <source>
        <dbReference type="ARBA" id="ARBA00005964"/>
    </source>
</evidence>
<evidence type="ECO:0000313" key="6">
    <source>
        <dbReference type="EMBL" id="GAA2021932.1"/>
    </source>
</evidence>
<dbReference type="EC" id="3.1.1.-" evidence="3"/>
<evidence type="ECO:0000313" key="7">
    <source>
        <dbReference type="Proteomes" id="UP001501196"/>
    </source>
</evidence>
<dbReference type="Gene3D" id="3.40.50.1820">
    <property type="entry name" value="alpha/beta hydrolase"/>
    <property type="match status" value="1"/>
</dbReference>
<dbReference type="InterPro" id="IPR029058">
    <property type="entry name" value="AB_hydrolase_fold"/>
</dbReference>
<dbReference type="SUPFAM" id="SSF53474">
    <property type="entry name" value="alpha/beta-Hydrolases"/>
    <property type="match status" value="1"/>
</dbReference>
<evidence type="ECO:0000256" key="3">
    <source>
        <dbReference type="RuleBase" id="RU361235"/>
    </source>
</evidence>
<reference evidence="7" key="1">
    <citation type="journal article" date="2019" name="Int. J. Syst. Evol. Microbiol.">
        <title>The Global Catalogue of Microorganisms (GCM) 10K type strain sequencing project: providing services to taxonomists for standard genome sequencing and annotation.</title>
        <authorList>
            <consortium name="The Broad Institute Genomics Platform"/>
            <consortium name="The Broad Institute Genome Sequencing Center for Infectious Disease"/>
            <person name="Wu L."/>
            <person name="Ma J."/>
        </authorList>
    </citation>
    <scope>NUCLEOTIDE SEQUENCE [LARGE SCALE GENOMIC DNA]</scope>
    <source>
        <strain evidence="7">JCM 15672</strain>
    </source>
</reference>